<gene>
    <name evidence="2" type="ORF">RchiOBHm_Chr2g0085791</name>
</gene>
<dbReference type="Gramene" id="PRQ46132">
    <property type="protein sequence ID" value="PRQ46132"/>
    <property type="gene ID" value="RchiOBHm_Chr2g0085791"/>
</dbReference>
<evidence type="ECO:0000256" key="1">
    <source>
        <dbReference type="SAM" id="Phobius"/>
    </source>
</evidence>
<keyword evidence="1" id="KW-0472">Membrane</keyword>
<dbReference type="EMBL" id="PDCK01000040">
    <property type="protein sequence ID" value="PRQ46132.1"/>
    <property type="molecule type" value="Genomic_DNA"/>
</dbReference>
<organism evidence="2 3">
    <name type="scientific">Rosa chinensis</name>
    <name type="common">China rose</name>
    <dbReference type="NCBI Taxonomy" id="74649"/>
    <lineage>
        <taxon>Eukaryota</taxon>
        <taxon>Viridiplantae</taxon>
        <taxon>Streptophyta</taxon>
        <taxon>Embryophyta</taxon>
        <taxon>Tracheophyta</taxon>
        <taxon>Spermatophyta</taxon>
        <taxon>Magnoliopsida</taxon>
        <taxon>eudicotyledons</taxon>
        <taxon>Gunneridae</taxon>
        <taxon>Pentapetalae</taxon>
        <taxon>rosids</taxon>
        <taxon>fabids</taxon>
        <taxon>Rosales</taxon>
        <taxon>Rosaceae</taxon>
        <taxon>Rosoideae</taxon>
        <taxon>Rosoideae incertae sedis</taxon>
        <taxon>Rosa</taxon>
    </lineage>
</organism>
<feature type="transmembrane region" description="Helical" evidence="1">
    <location>
        <begin position="27"/>
        <end position="44"/>
    </location>
</feature>
<evidence type="ECO:0000313" key="3">
    <source>
        <dbReference type="Proteomes" id="UP000238479"/>
    </source>
</evidence>
<proteinExistence type="predicted"/>
<keyword evidence="1" id="KW-1133">Transmembrane helix</keyword>
<sequence length="45" mass="5218">MGLSLFWIAHLFVLNSCQLCSYRFACIIVISFIVVAFMVVHWIII</sequence>
<evidence type="ECO:0000313" key="2">
    <source>
        <dbReference type="EMBL" id="PRQ46132.1"/>
    </source>
</evidence>
<keyword evidence="1" id="KW-0812">Transmembrane</keyword>
<keyword evidence="3" id="KW-1185">Reference proteome</keyword>
<comment type="caution">
    <text evidence="2">The sequence shown here is derived from an EMBL/GenBank/DDBJ whole genome shotgun (WGS) entry which is preliminary data.</text>
</comment>
<dbReference type="AlphaFoldDB" id="A0A2P6RI73"/>
<accession>A0A2P6RI73</accession>
<dbReference type="Proteomes" id="UP000238479">
    <property type="component" value="Chromosome 2"/>
</dbReference>
<reference evidence="2 3" key="1">
    <citation type="journal article" date="2018" name="Nat. Genet.">
        <title>The Rosa genome provides new insights in the design of modern roses.</title>
        <authorList>
            <person name="Bendahmane M."/>
        </authorList>
    </citation>
    <scope>NUCLEOTIDE SEQUENCE [LARGE SCALE GENOMIC DNA]</scope>
    <source>
        <strain evidence="3">cv. Old Blush</strain>
    </source>
</reference>
<name>A0A2P6RI73_ROSCH</name>
<protein>
    <submittedName>
        <fullName evidence="2">Uncharacterized protein</fullName>
    </submittedName>
</protein>